<dbReference type="EMBL" id="JARQZJ010000067">
    <property type="protein sequence ID" value="KAK9881115.1"/>
    <property type="molecule type" value="Genomic_DNA"/>
</dbReference>
<keyword evidence="3" id="KW-1185">Reference proteome</keyword>
<evidence type="ECO:0000313" key="3">
    <source>
        <dbReference type="Proteomes" id="UP001431783"/>
    </source>
</evidence>
<reference evidence="2 3" key="1">
    <citation type="submission" date="2023-03" db="EMBL/GenBank/DDBJ databases">
        <title>Genome insight into feeding habits of ladybird beetles.</title>
        <authorList>
            <person name="Li H.-S."/>
            <person name="Huang Y.-H."/>
            <person name="Pang H."/>
        </authorList>
    </citation>
    <scope>NUCLEOTIDE SEQUENCE [LARGE SCALE GENOMIC DNA]</scope>
    <source>
        <strain evidence="2">SYSU_2023b</strain>
        <tissue evidence="2">Whole body</tissue>
    </source>
</reference>
<feature type="region of interest" description="Disordered" evidence="1">
    <location>
        <begin position="1"/>
        <end position="20"/>
    </location>
</feature>
<comment type="caution">
    <text evidence="2">The sequence shown here is derived from an EMBL/GenBank/DDBJ whole genome shotgun (WGS) entry which is preliminary data.</text>
</comment>
<dbReference type="Proteomes" id="UP001431783">
    <property type="component" value="Unassembled WGS sequence"/>
</dbReference>
<sequence>MASSNDHMTMPSSASKPRLSPLDFRNTELVSRLLAATPPYLYNMSLLPNSYFFSEMLRSLVQAKQGSAACSESMLASTMHSRRSRKRPWLLSRNEEFSKPAPKVEKPEVHEWTKIPMERTSPTETCVRSPNTQIPEKVFSKEKQNMFPGMPADSPNSGLVLPPAPPLWFPPIYPSPYVDPLHFFIDLRVSGHIYDKNPKECGNYEKPMNKDCPSTAVSSNSESERSTENEENPFSCLVVNRYGSRKSAFSVPNQKITKSNSPMNLTQNDKETKCTKFDVKSLGFEKNCNKYGTNYILPNISNIYKTLNDRSDRCDDRMAECSMEKRLKLEENDRNISFNFYSDNENVPMMECVSRGNSPVEVVDHDEQEYKIDIQS</sequence>
<feature type="compositionally biased region" description="Polar residues" evidence="1">
    <location>
        <begin position="1"/>
        <end position="15"/>
    </location>
</feature>
<gene>
    <name evidence="2" type="ORF">WA026_014463</name>
</gene>
<proteinExistence type="predicted"/>
<dbReference type="AlphaFoldDB" id="A0AAW1UJ45"/>
<organism evidence="2 3">
    <name type="scientific">Henosepilachna vigintioctopunctata</name>
    <dbReference type="NCBI Taxonomy" id="420089"/>
    <lineage>
        <taxon>Eukaryota</taxon>
        <taxon>Metazoa</taxon>
        <taxon>Ecdysozoa</taxon>
        <taxon>Arthropoda</taxon>
        <taxon>Hexapoda</taxon>
        <taxon>Insecta</taxon>
        <taxon>Pterygota</taxon>
        <taxon>Neoptera</taxon>
        <taxon>Endopterygota</taxon>
        <taxon>Coleoptera</taxon>
        <taxon>Polyphaga</taxon>
        <taxon>Cucujiformia</taxon>
        <taxon>Coccinelloidea</taxon>
        <taxon>Coccinellidae</taxon>
        <taxon>Epilachninae</taxon>
        <taxon>Epilachnini</taxon>
        <taxon>Henosepilachna</taxon>
    </lineage>
</organism>
<accession>A0AAW1UJ45</accession>
<feature type="region of interest" description="Disordered" evidence="1">
    <location>
        <begin position="205"/>
        <end position="230"/>
    </location>
</feature>
<protein>
    <submittedName>
        <fullName evidence="2">Uncharacterized protein</fullName>
    </submittedName>
</protein>
<evidence type="ECO:0000256" key="1">
    <source>
        <dbReference type="SAM" id="MobiDB-lite"/>
    </source>
</evidence>
<name>A0AAW1UJ45_9CUCU</name>
<evidence type="ECO:0000313" key="2">
    <source>
        <dbReference type="EMBL" id="KAK9881115.1"/>
    </source>
</evidence>